<dbReference type="Gene3D" id="1.10.10.10">
    <property type="entry name" value="Winged helix-like DNA-binding domain superfamily/Winged helix DNA-binding domain"/>
    <property type="match status" value="1"/>
</dbReference>
<proteinExistence type="predicted"/>
<evidence type="ECO:0000313" key="4">
    <source>
        <dbReference type="Proteomes" id="UP001556118"/>
    </source>
</evidence>
<evidence type="ECO:0000259" key="2">
    <source>
        <dbReference type="PROSITE" id="PS50995"/>
    </source>
</evidence>
<dbReference type="SMART" id="SM00347">
    <property type="entry name" value="HTH_MARR"/>
    <property type="match status" value="1"/>
</dbReference>
<dbReference type="SUPFAM" id="SSF46785">
    <property type="entry name" value="Winged helix' DNA-binding domain"/>
    <property type="match status" value="1"/>
</dbReference>
<reference evidence="3 4" key="1">
    <citation type="submission" date="2024-06" db="EMBL/GenBank/DDBJ databases">
        <title>Novosphingobium rhizovicinus M1R2S20.</title>
        <authorList>
            <person name="Sun J.-Q."/>
        </authorList>
    </citation>
    <scope>NUCLEOTIDE SEQUENCE [LARGE SCALE GENOMIC DNA]</scope>
    <source>
        <strain evidence="3 4">M1R2S20</strain>
    </source>
</reference>
<dbReference type="Proteomes" id="UP001556118">
    <property type="component" value="Unassembled WGS sequence"/>
</dbReference>
<evidence type="ECO:0000313" key="3">
    <source>
        <dbReference type="EMBL" id="MEW9856526.1"/>
    </source>
</evidence>
<dbReference type="InterPro" id="IPR036390">
    <property type="entry name" value="WH_DNA-bd_sf"/>
</dbReference>
<evidence type="ECO:0000256" key="1">
    <source>
        <dbReference type="SAM" id="MobiDB-lite"/>
    </source>
</evidence>
<dbReference type="Pfam" id="PF12802">
    <property type="entry name" value="MarR_2"/>
    <property type="match status" value="1"/>
</dbReference>
<feature type="region of interest" description="Disordered" evidence="1">
    <location>
        <begin position="1"/>
        <end position="25"/>
    </location>
</feature>
<organism evidence="3 4">
    <name type="scientific">Novosphingobium rhizovicinum</name>
    <dbReference type="NCBI Taxonomy" id="3228928"/>
    <lineage>
        <taxon>Bacteria</taxon>
        <taxon>Pseudomonadati</taxon>
        <taxon>Pseudomonadota</taxon>
        <taxon>Alphaproteobacteria</taxon>
        <taxon>Sphingomonadales</taxon>
        <taxon>Sphingomonadaceae</taxon>
        <taxon>Novosphingobium</taxon>
    </lineage>
</organism>
<feature type="domain" description="HTH marR-type" evidence="2">
    <location>
        <begin position="31"/>
        <end position="164"/>
    </location>
</feature>
<dbReference type="InterPro" id="IPR036388">
    <property type="entry name" value="WH-like_DNA-bd_sf"/>
</dbReference>
<dbReference type="EMBL" id="JBFNXR010000052">
    <property type="protein sequence ID" value="MEW9856526.1"/>
    <property type="molecule type" value="Genomic_DNA"/>
</dbReference>
<sequence>MTRRSGRSAVEPNSANGVKGAAPLRQARDPRSAVIGMVYRLHGSLRTLFAGPHARFGLVLLEALSLSVVCEAEEAPTVSEVGRILGYSRQSVQRAMNKLVEMDLVRAVDNPRHKRAPIFAATPAGISLSAQVRKKADALAEGLAEHFSDAEAEVLFREMERLLGCIKALTPQGR</sequence>
<keyword evidence="4" id="KW-1185">Reference proteome</keyword>
<comment type="caution">
    <text evidence="3">The sequence shown here is derived from an EMBL/GenBank/DDBJ whole genome shotgun (WGS) entry which is preliminary data.</text>
</comment>
<gene>
    <name evidence="3" type="ORF">ABUH87_15405</name>
</gene>
<dbReference type="PROSITE" id="PS50995">
    <property type="entry name" value="HTH_MARR_2"/>
    <property type="match status" value="1"/>
</dbReference>
<dbReference type="InterPro" id="IPR000835">
    <property type="entry name" value="HTH_MarR-typ"/>
</dbReference>
<accession>A0ABV3REL3</accession>
<dbReference type="RefSeq" id="WP_367774981.1">
    <property type="nucleotide sequence ID" value="NZ_JBFNXR010000052.1"/>
</dbReference>
<protein>
    <submittedName>
        <fullName evidence="3">MarR family winged helix-turn-helix transcriptional regulator</fullName>
    </submittedName>
</protein>
<name>A0ABV3REL3_9SPHN</name>